<proteinExistence type="predicted"/>
<reference evidence="3" key="1">
    <citation type="submission" date="2025-08" db="UniProtKB">
        <authorList>
            <consortium name="RefSeq"/>
        </authorList>
    </citation>
    <scope>IDENTIFICATION</scope>
</reference>
<feature type="compositionally biased region" description="Basic and acidic residues" evidence="1">
    <location>
        <begin position="184"/>
        <end position="193"/>
    </location>
</feature>
<feature type="region of interest" description="Disordered" evidence="1">
    <location>
        <begin position="184"/>
        <end position="222"/>
    </location>
</feature>
<dbReference type="OrthoDB" id="6432502at2759"/>
<evidence type="ECO:0000313" key="3">
    <source>
        <dbReference type="RefSeq" id="XP_011645770.1"/>
    </source>
</evidence>
<dbReference type="KEGG" id="pbar:105432593"/>
<organism evidence="2 3">
    <name type="scientific">Pogonomyrmex barbatus</name>
    <name type="common">red harvester ant</name>
    <dbReference type="NCBI Taxonomy" id="144034"/>
    <lineage>
        <taxon>Eukaryota</taxon>
        <taxon>Metazoa</taxon>
        <taxon>Ecdysozoa</taxon>
        <taxon>Arthropoda</taxon>
        <taxon>Hexapoda</taxon>
        <taxon>Insecta</taxon>
        <taxon>Pterygota</taxon>
        <taxon>Neoptera</taxon>
        <taxon>Endopterygota</taxon>
        <taxon>Hymenoptera</taxon>
        <taxon>Apocrita</taxon>
        <taxon>Aculeata</taxon>
        <taxon>Formicoidea</taxon>
        <taxon>Formicidae</taxon>
        <taxon>Myrmicinae</taxon>
        <taxon>Pogonomyrmex</taxon>
    </lineage>
</organism>
<dbReference type="AlphaFoldDB" id="A0A6I9WTK2"/>
<name>A0A6I9WTK2_9HYME</name>
<feature type="compositionally biased region" description="Basic and acidic residues" evidence="1">
    <location>
        <begin position="287"/>
        <end position="320"/>
    </location>
</feature>
<sequence length="327" mass="37039">MKIYAGWYAACAILCVYAHPARDRANEMYITSSRSYDPKSTADSYDFEEQLSATKLFEILEDSQEFEEQKSSSTMRAIVTRAHPVLLPLIIEPEAEMLPAGYKGVKPPGVTHMELAKPQTDPSGRKSATLRASTTDDDSSGKSGEYDQDDDAHYAASKHETQVARDDRGTSNLFIFEVGSKGDRRKENEKAEYTEVSGASKSRSVNEDRAKNHKEEVMKKKGTITYKTGDDSKKTHNTAGYHNIYHKDELKKDADFYNNGRQGGRFENHSRYGEKYAIAEGTYAKGKNNDSRFVEKEANQQKKREEFEKMREPRSPRSRYDGFLLGT</sequence>
<accession>A0A6I9WTK2</accession>
<evidence type="ECO:0000256" key="1">
    <source>
        <dbReference type="SAM" id="MobiDB-lite"/>
    </source>
</evidence>
<gene>
    <name evidence="3" type="primary">LOC105432593</name>
</gene>
<dbReference type="RefSeq" id="XP_011645770.1">
    <property type="nucleotide sequence ID" value="XM_011647468.2"/>
</dbReference>
<dbReference type="GeneID" id="105432593"/>
<dbReference type="Pfam" id="PF16009">
    <property type="entry name" value="DUF4779"/>
    <property type="match status" value="1"/>
</dbReference>
<dbReference type="InterPro" id="IPR031959">
    <property type="entry name" value="DUF4779"/>
</dbReference>
<protein>
    <submittedName>
        <fullName evidence="3">Uncharacterized protein LOC105432593</fullName>
    </submittedName>
</protein>
<feature type="region of interest" description="Disordered" evidence="1">
    <location>
        <begin position="109"/>
        <end position="152"/>
    </location>
</feature>
<dbReference type="Proteomes" id="UP000504615">
    <property type="component" value="Unplaced"/>
</dbReference>
<keyword evidence="2" id="KW-1185">Reference proteome</keyword>
<evidence type="ECO:0000313" key="2">
    <source>
        <dbReference type="Proteomes" id="UP000504615"/>
    </source>
</evidence>
<feature type="compositionally biased region" description="Basic and acidic residues" evidence="1">
    <location>
        <begin position="204"/>
        <end position="219"/>
    </location>
</feature>
<feature type="region of interest" description="Disordered" evidence="1">
    <location>
        <begin position="285"/>
        <end position="327"/>
    </location>
</feature>